<evidence type="ECO:0000313" key="3">
    <source>
        <dbReference type="Proteomes" id="UP000013827"/>
    </source>
</evidence>
<dbReference type="Gene3D" id="3.10.450.240">
    <property type="match status" value="1"/>
</dbReference>
<keyword evidence="3" id="KW-1185">Reference proteome</keyword>
<feature type="region of interest" description="Disordered" evidence="1">
    <location>
        <begin position="198"/>
        <end position="237"/>
    </location>
</feature>
<organism evidence="2 3">
    <name type="scientific">Emiliania huxleyi (strain CCMP1516)</name>
    <dbReference type="NCBI Taxonomy" id="280463"/>
    <lineage>
        <taxon>Eukaryota</taxon>
        <taxon>Haptista</taxon>
        <taxon>Haptophyta</taxon>
        <taxon>Prymnesiophyceae</taxon>
        <taxon>Isochrysidales</taxon>
        <taxon>Noelaerhabdaceae</taxon>
        <taxon>Emiliania</taxon>
    </lineage>
</organism>
<dbReference type="SUPFAM" id="SSF54427">
    <property type="entry name" value="NTF2-like"/>
    <property type="match status" value="1"/>
</dbReference>
<dbReference type="HOGENOM" id="CLU_1312198_0_0_1"/>
<reference evidence="3" key="1">
    <citation type="journal article" date="2013" name="Nature">
        <title>Pan genome of the phytoplankton Emiliania underpins its global distribution.</title>
        <authorList>
            <person name="Read B.A."/>
            <person name="Kegel J."/>
            <person name="Klute M.J."/>
            <person name="Kuo A."/>
            <person name="Lefebvre S.C."/>
            <person name="Maumus F."/>
            <person name="Mayer C."/>
            <person name="Miller J."/>
            <person name="Monier A."/>
            <person name="Salamov A."/>
            <person name="Young J."/>
            <person name="Aguilar M."/>
            <person name="Claverie J.M."/>
            <person name="Frickenhaus S."/>
            <person name="Gonzalez K."/>
            <person name="Herman E.K."/>
            <person name="Lin Y.C."/>
            <person name="Napier J."/>
            <person name="Ogata H."/>
            <person name="Sarno A.F."/>
            <person name="Shmutz J."/>
            <person name="Schroeder D."/>
            <person name="de Vargas C."/>
            <person name="Verret F."/>
            <person name="von Dassow P."/>
            <person name="Valentin K."/>
            <person name="Van de Peer Y."/>
            <person name="Wheeler G."/>
            <person name="Dacks J.B."/>
            <person name="Delwiche C.F."/>
            <person name="Dyhrman S.T."/>
            <person name="Glockner G."/>
            <person name="John U."/>
            <person name="Richards T."/>
            <person name="Worden A.Z."/>
            <person name="Zhang X."/>
            <person name="Grigoriev I.V."/>
            <person name="Allen A.E."/>
            <person name="Bidle K."/>
            <person name="Borodovsky M."/>
            <person name="Bowler C."/>
            <person name="Brownlee C."/>
            <person name="Cock J.M."/>
            <person name="Elias M."/>
            <person name="Gladyshev V.N."/>
            <person name="Groth M."/>
            <person name="Guda C."/>
            <person name="Hadaegh A."/>
            <person name="Iglesias-Rodriguez M.D."/>
            <person name="Jenkins J."/>
            <person name="Jones B.M."/>
            <person name="Lawson T."/>
            <person name="Leese F."/>
            <person name="Lindquist E."/>
            <person name="Lobanov A."/>
            <person name="Lomsadze A."/>
            <person name="Malik S.B."/>
            <person name="Marsh M.E."/>
            <person name="Mackinder L."/>
            <person name="Mock T."/>
            <person name="Mueller-Roeber B."/>
            <person name="Pagarete A."/>
            <person name="Parker M."/>
            <person name="Probert I."/>
            <person name="Quesneville H."/>
            <person name="Raines C."/>
            <person name="Rensing S.A."/>
            <person name="Riano-Pachon D.M."/>
            <person name="Richier S."/>
            <person name="Rokitta S."/>
            <person name="Shiraiwa Y."/>
            <person name="Soanes D.M."/>
            <person name="van der Giezen M."/>
            <person name="Wahlund T.M."/>
            <person name="Williams B."/>
            <person name="Wilson W."/>
            <person name="Wolfe G."/>
            <person name="Wurch L.L."/>
        </authorList>
    </citation>
    <scope>NUCLEOTIDE SEQUENCE</scope>
</reference>
<name>A0A0D3KNY2_EMIH1</name>
<accession>A0A0D3KNY2</accession>
<evidence type="ECO:0000313" key="2">
    <source>
        <dbReference type="EnsemblProtists" id="EOD37467"/>
    </source>
</evidence>
<sequence length="237" mass="26160">MLRSARPIRLAQAATSRRIFWGRGSSDPPRPLAPPETVDAWMADSTLIDPGLPVWRRAELWLTLRMLHGLDLEDFLRGASGAYPVVLRAMYNRDWPVLEPLVSEQCLDAMQATMEDMARNAQRVDLAGDESDFQMISCRLSRAQILQSDSETPAGSCLLHVSYEVQERYTILDCHSEQPLPPFDGSAREQKSTWVFSGVVTPPTGEEASGKGEGEDGGGGGGARDEVEHGWRLHSVV</sequence>
<dbReference type="PaxDb" id="2903-EOD37467"/>
<dbReference type="EnsemblProtists" id="EOD37467">
    <property type="protein sequence ID" value="EOD37467"/>
    <property type="gene ID" value="EMIHUDRAFT_122374"/>
</dbReference>
<reference evidence="2" key="2">
    <citation type="submission" date="2024-10" db="UniProtKB">
        <authorList>
            <consortium name="EnsemblProtists"/>
        </authorList>
    </citation>
    <scope>IDENTIFICATION</scope>
</reference>
<protein>
    <recommendedName>
        <fullName evidence="4">Tim44-like domain-containing protein</fullName>
    </recommendedName>
</protein>
<dbReference type="RefSeq" id="XP_005789896.1">
    <property type="nucleotide sequence ID" value="XM_005789839.1"/>
</dbReference>
<dbReference type="Proteomes" id="UP000013827">
    <property type="component" value="Unassembled WGS sequence"/>
</dbReference>
<dbReference type="GeneID" id="17282739"/>
<dbReference type="AlphaFoldDB" id="A0A0D3KNY2"/>
<evidence type="ECO:0008006" key="4">
    <source>
        <dbReference type="Google" id="ProtNLM"/>
    </source>
</evidence>
<dbReference type="InterPro" id="IPR032710">
    <property type="entry name" value="NTF2-like_dom_sf"/>
</dbReference>
<proteinExistence type="predicted"/>
<dbReference type="KEGG" id="ehx:EMIHUDRAFT_122374"/>
<evidence type="ECO:0000256" key="1">
    <source>
        <dbReference type="SAM" id="MobiDB-lite"/>
    </source>
</evidence>